<evidence type="ECO:0000313" key="1">
    <source>
        <dbReference type="EMBL" id="CAI9160747.1"/>
    </source>
</evidence>
<sequence>MKCRRWEGGENTLLRRKTHINERTLTWMLRKPSLTFQLPYTQLNKRPPCPKHSLHSLGRSEPWSNPLVCVCVCVCVVCVRARAIVRNNFGWFPFFSFHLLKILLDHDCCLSFAVVSWPRMEASGTRKHHEGGPLWVPVLQLDIPAVCV</sequence>
<evidence type="ECO:0000313" key="2">
    <source>
        <dbReference type="Proteomes" id="UP001176941"/>
    </source>
</evidence>
<keyword evidence="2" id="KW-1185">Reference proteome</keyword>
<reference evidence="1" key="1">
    <citation type="submission" date="2023-04" db="EMBL/GenBank/DDBJ databases">
        <authorList>
            <consortium name="ELIXIR-Norway"/>
        </authorList>
    </citation>
    <scope>NUCLEOTIDE SEQUENCE [LARGE SCALE GENOMIC DNA]</scope>
</reference>
<protein>
    <submittedName>
        <fullName evidence="1">Uncharacterized protein</fullName>
    </submittedName>
</protein>
<name>A0ABN8YGT1_RANTA</name>
<gene>
    <name evidence="1" type="ORF">MRATA1EN1_LOCUS9709</name>
</gene>
<dbReference type="Proteomes" id="UP001176941">
    <property type="component" value="Chromosome 2"/>
</dbReference>
<dbReference type="EMBL" id="OX459938">
    <property type="protein sequence ID" value="CAI9160747.1"/>
    <property type="molecule type" value="Genomic_DNA"/>
</dbReference>
<accession>A0ABN8YGT1</accession>
<organism evidence="1 2">
    <name type="scientific">Rangifer tarandus platyrhynchus</name>
    <name type="common">Svalbard reindeer</name>
    <dbReference type="NCBI Taxonomy" id="3082113"/>
    <lineage>
        <taxon>Eukaryota</taxon>
        <taxon>Metazoa</taxon>
        <taxon>Chordata</taxon>
        <taxon>Craniata</taxon>
        <taxon>Vertebrata</taxon>
        <taxon>Euteleostomi</taxon>
        <taxon>Mammalia</taxon>
        <taxon>Eutheria</taxon>
        <taxon>Laurasiatheria</taxon>
        <taxon>Artiodactyla</taxon>
        <taxon>Ruminantia</taxon>
        <taxon>Pecora</taxon>
        <taxon>Cervidae</taxon>
        <taxon>Odocoileinae</taxon>
        <taxon>Rangifer</taxon>
    </lineage>
</organism>
<proteinExistence type="predicted"/>